<sequence length="200" mass="22410">MGASHLTISVLNLSPIVTCADVFSFFSYCGAVDKIELVRNEDESQMAFVTFRQHYALQTALLLNNAVIVDHPIRILPPQSQNLDNTSRQQKRRRRHYSVVQQLQQDMGGKGYQALNMKNAQEEIEVNYKLSEKGRVVLSLEGRLTISASDHTRRGVVGSIIMDNEYLSAVAVGLDKAAKCVAQLANYDQIRHPYSKCVVL</sequence>
<feature type="domain" description="RRM" evidence="3">
    <location>
        <begin position="6"/>
        <end position="80"/>
    </location>
</feature>
<evidence type="ECO:0000256" key="2">
    <source>
        <dbReference type="SAM" id="SignalP"/>
    </source>
</evidence>
<feature type="signal peptide" evidence="2">
    <location>
        <begin position="1"/>
        <end position="20"/>
    </location>
</feature>
<keyword evidence="1" id="KW-0694">RNA-binding</keyword>
<dbReference type="eggNOG" id="ENOG502S13S">
    <property type="taxonomic scope" value="Eukaryota"/>
</dbReference>
<dbReference type="Proteomes" id="UP000189703">
    <property type="component" value="Unplaced"/>
</dbReference>
<keyword evidence="4" id="KW-1185">Reference proteome</keyword>
<evidence type="ECO:0000256" key="1">
    <source>
        <dbReference type="PROSITE-ProRule" id="PRU00176"/>
    </source>
</evidence>
<dbReference type="InterPro" id="IPR000504">
    <property type="entry name" value="RRM_dom"/>
</dbReference>
<dbReference type="KEGG" id="nnu:104592694"/>
<dbReference type="AlphaFoldDB" id="A0A1U7ZCI4"/>
<organism evidence="4 5">
    <name type="scientific">Nelumbo nucifera</name>
    <name type="common">Sacred lotus</name>
    <dbReference type="NCBI Taxonomy" id="4432"/>
    <lineage>
        <taxon>Eukaryota</taxon>
        <taxon>Viridiplantae</taxon>
        <taxon>Streptophyta</taxon>
        <taxon>Embryophyta</taxon>
        <taxon>Tracheophyta</taxon>
        <taxon>Spermatophyta</taxon>
        <taxon>Magnoliopsida</taxon>
        <taxon>Proteales</taxon>
        <taxon>Nelumbonaceae</taxon>
        <taxon>Nelumbo</taxon>
    </lineage>
</organism>
<dbReference type="InterPro" id="IPR012677">
    <property type="entry name" value="Nucleotide-bd_a/b_plait_sf"/>
</dbReference>
<evidence type="ECO:0000313" key="4">
    <source>
        <dbReference type="Proteomes" id="UP000189703"/>
    </source>
</evidence>
<dbReference type="OrthoDB" id="7763451at2759"/>
<protein>
    <submittedName>
        <fullName evidence="5">Uncharacterized protein LOC104592694</fullName>
    </submittedName>
</protein>
<dbReference type="SMART" id="SM00360">
    <property type="entry name" value="RRM"/>
    <property type="match status" value="1"/>
</dbReference>
<dbReference type="InterPro" id="IPR035979">
    <property type="entry name" value="RBD_domain_sf"/>
</dbReference>
<dbReference type="Pfam" id="PF00076">
    <property type="entry name" value="RRM_1"/>
    <property type="match status" value="1"/>
</dbReference>
<dbReference type="PANTHER" id="PTHR32343:SF44">
    <property type="entry name" value="PROTEIN VIP1-LIKE"/>
    <property type="match status" value="1"/>
</dbReference>
<evidence type="ECO:0000313" key="5">
    <source>
        <dbReference type="RefSeq" id="XP_010250444.1"/>
    </source>
</evidence>
<gene>
    <name evidence="5" type="primary">LOC104592694</name>
</gene>
<dbReference type="GO" id="GO:0003723">
    <property type="term" value="F:RNA binding"/>
    <property type="evidence" value="ECO:0007669"/>
    <property type="project" value="UniProtKB-UniRule"/>
</dbReference>
<accession>A0A1U7ZCI4</accession>
<dbReference type="RefSeq" id="XP_010250444.1">
    <property type="nucleotide sequence ID" value="XM_010252142.2"/>
</dbReference>
<evidence type="ECO:0000259" key="3">
    <source>
        <dbReference type="PROSITE" id="PS50102"/>
    </source>
</evidence>
<dbReference type="PANTHER" id="PTHR32343">
    <property type="entry name" value="SERINE/ARGININE-RICH SPLICING FACTOR"/>
    <property type="match status" value="1"/>
</dbReference>
<dbReference type="SUPFAM" id="SSF54928">
    <property type="entry name" value="RNA-binding domain, RBD"/>
    <property type="match status" value="1"/>
</dbReference>
<dbReference type="PROSITE" id="PS50102">
    <property type="entry name" value="RRM"/>
    <property type="match status" value="1"/>
</dbReference>
<keyword evidence="2" id="KW-0732">Signal</keyword>
<name>A0A1U7ZCI4_NELNU</name>
<proteinExistence type="predicted"/>
<dbReference type="GeneID" id="104592694"/>
<feature type="chain" id="PRO_5010578500" evidence="2">
    <location>
        <begin position="21"/>
        <end position="200"/>
    </location>
</feature>
<reference evidence="5" key="1">
    <citation type="submission" date="2025-08" db="UniProtKB">
        <authorList>
            <consortium name="RefSeq"/>
        </authorList>
    </citation>
    <scope>IDENTIFICATION</scope>
</reference>
<dbReference type="Gene3D" id="3.30.70.330">
    <property type="match status" value="1"/>
</dbReference>
<dbReference type="InParanoid" id="A0A1U7ZCI4"/>